<evidence type="ECO:0000313" key="2">
    <source>
        <dbReference type="Proteomes" id="UP000274661"/>
    </source>
</evidence>
<dbReference type="Proteomes" id="UP000274661">
    <property type="component" value="Unassembled WGS sequence"/>
</dbReference>
<accession>A0A3R9X8G6</accession>
<reference evidence="1 2" key="1">
    <citation type="submission" date="2018-12" db="EMBL/GenBank/DDBJ databases">
        <title>Sphingomonas sp. HMF7854 Genome sequencing and assembly.</title>
        <authorList>
            <person name="Cha I."/>
            <person name="Kang H."/>
            <person name="Kim H."/>
            <person name="Kang J."/>
            <person name="Joh K."/>
        </authorList>
    </citation>
    <scope>NUCLEOTIDE SEQUENCE [LARGE SCALE GENOMIC DNA]</scope>
    <source>
        <strain evidence="1 2">HMF7854</strain>
    </source>
</reference>
<name>A0A3R9X8G6_9SPHN</name>
<evidence type="ECO:0008006" key="3">
    <source>
        <dbReference type="Google" id="ProtNLM"/>
    </source>
</evidence>
<gene>
    <name evidence="1" type="ORF">HMF7854_10690</name>
</gene>
<keyword evidence="2" id="KW-1185">Reference proteome</keyword>
<protein>
    <recommendedName>
        <fullName evidence="3">Lipoprotein</fullName>
    </recommendedName>
</protein>
<sequence length="61" mass="6796">MRGALPLLLILAASGCGDRRTFDDRFNDTQANLQKRARTLDEQLNHQADETANNQQAPTGR</sequence>
<organism evidence="1 2">
    <name type="scientific">Sphingomonas ginkgonis</name>
    <dbReference type="NCBI Taxonomy" id="2315330"/>
    <lineage>
        <taxon>Bacteria</taxon>
        <taxon>Pseudomonadati</taxon>
        <taxon>Pseudomonadota</taxon>
        <taxon>Alphaproteobacteria</taxon>
        <taxon>Sphingomonadales</taxon>
        <taxon>Sphingomonadaceae</taxon>
        <taxon>Sphingomonas</taxon>
    </lineage>
</organism>
<dbReference type="EMBL" id="RWJF01000001">
    <property type="protein sequence ID" value="RST31252.1"/>
    <property type="molecule type" value="Genomic_DNA"/>
</dbReference>
<proteinExistence type="predicted"/>
<evidence type="ECO:0000313" key="1">
    <source>
        <dbReference type="EMBL" id="RST31252.1"/>
    </source>
</evidence>
<dbReference type="RefSeq" id="WP_126719079.1">
    <property type="nucleotide sequence ID" value="NZ_RWJF01000001.1"/>
</dbReference>
<dbReference type="AlphaFoldDB" id="A0A3R9X8G6"/>
<dbReference type="PROSITE" id="PS51257">
    <property type="entry name" value="PROKAR_LIPOPROTEIN"/>
    <property type="match status" value="1"/>
</dbReference>
<comment type="caution">
    <text evidence="1">The sequence shown here is derived from an EMBL/GenBank/DDBJ whole genome shotgun (WGS) entry which is preliminary data.</text>
</comment>